<name>A0A164GL89_9CRUS</name>
<protein>
    <submittedName>
        <fullName evidence="1">Uncharacterized protein</fullName>
    </submittedName>
</protein>
<gene>
    <name evidence="1" type="ORF">APZ42_005197</name>
</gene>
<evidence type="ECO:0000313" key="2">
    <source>
        <dbReference type="Proteomes" id="UP000076858"/>
    </source>
</evidence>
<comment type="caution">
    <text evidence="1">The sequence shown here is derived from an EMBL/GenBank/DDBJ whole genome shotgun (WGS) entry which is preliminary data.</text>
</comment>
<evidence type="ECO:0000313" key="1">
    <source>
        <dbReference type="EMBL" id="KZR99091.1"/>
    </source>
</evidence>
<dbReference type="Proteomes" id="UP000076858">
    <property type="component" value="Unassembled WGS sequence"/>
</dbReference>
<organism evidence="1 2">
    <name type="scientific">Daphnia magna</name>
    <dbReference type="NCBI Taxonomy" id="35525"/>
    <lineage>
        <taxon>Eukaryota</taxon>
        <taxon>Metazoa</taxon>
        <taxon>Ecdysozoa</taxon>
        <taxon>Arthropoda</taxon>
        <taxon>Crustacea</taxon>
        <taxon>Branchiopoda</taxon>
        <taxon>Diplostraca</taxon>
        <taxon>Cladocera</taxon>
        <taxon>Anomopoda</taxon>
        <taxon>Daphniidae</taxon>
        <taxon>Daphnia</taxon>
    </lineage>
</organism>
<feature type="non-terminal residue" evidence="1">
    <location>
        <position position="111"/>
    </location>
</feature>
<proteinExistence type="predicted"/>
<sequence>MHSIGQLTFNPSLYNSWSAHDSTSNREKCMTFLHLTMSHFDVFSPVMELRFQQFRMHSEARRSNLPVSTDYCTSAHFRPRCFPDVTSKEKRHILAYCPRNKHGTYLATPLL</sequence>
<accession>A0A164GL89</accession>
<keyword evidence="2" id="KW-1185">Reference proteome</keyword>
<dbReference type="AlphaFoldDB" id="A0A164GL89"/>
<dbReference type="EMBL" id="LRGB01014770">
    <property type="protein sequence ID" value="KZR99091.1"/>
    <property type="molecule type" value="Genomic_DNA"/>
</dbReference>
<reference evidence="1 2" key="1">
    <citation type="submission" date="2016-03" db="EMBL/GenBank/DDBJ databases">
        <title>EvidentialGene: Evidence-directed Construction of Genes on Genomes.</title>
        <authorList>
            <person name="Gilbert D.G."/>
            <person name="Choi J.-H."/>
            <person name="Mockaitis K."/>
            <person name="Colbourne J."/>
            <person name="Pfrender M."/>
        </authorList>
    </citation>
    <scope>NUCLEOTIDE SEQUENCE [LARGE SCALE GENOMIC DNA]</scope>
    <source>
        <strain evidence="1 2">Xinb3</strain>
        <tissue evidence="1">Complete organism</tissue>
    </source>
</reference>